<keyword evidence="9 15" id="KW-0540">Nuclease</keyword>
<organism evidence="19 20">
    <name type="scientific">Aromatoleum tolulyticum</name>
    <dbReference type="NCBI Taxonomy" id="34027"/>
    <lineage>
        <taxon>Bacteria</taxon>
        <taxon>Pseudomonadati</taxon>
        <taxon>Pseudomonadota</taxon>
        <taxon>Betaproteobacteria</taxon>
        <taxon>Rhodocyclales</taxon>
        <taxon>Rhodocyclaceae</taxon>
        <taxon>Aromatoleum</taxon>
    </lineage>
</organism>
<dbReference type="STRING" id="34027.SAMN05421829_11826"/>
<dbReference type="RefSeq" id="WP_084205176.1">
    <property type="nucleotide sequence ID" value="NZ_FTMD01000018.1"/>
</dbReference>
<dbReference type="GO" id="GO:0006397">
    <property type="term" value="P:mRNA processing"/>
    <property type="evidence" value="ECO:0007669"/>
    <property type="project" value="UniProtKB-UniRule"/>
</dbReference>
<evidence type="ECO:0000256" key="8">
    <source>
        <dbReference type="ARBA" id="ARBA00022694"/>
    </source>
</evidence>
<dbReference type="GO" id="GO:0005737">
    <property type="term" value="C:cytoplasm"/>
    <property type="evidence" value="ECO:0007669"/>
    <property type="project" value="UniProtKB-SubCell"/>
</dbReference>
<keyword evidence="14 15" id="KW-0694">RNA-binding</keyword>
<dbReference type="GO" id="GO:0042802">
    <property type="term" value="F:identical protein binding"/>
    <property type="evidence" value="ECO:0007669"/>
    <property type="project" value="UniProtKB-ARBA"/>
</dbReference>
<dbReference type="Gene3D" id="1.10.1520.10">
    <property type="entry name" value="Ribonuclease III domain"/>
    <property type="match status" value="1"/>
</dbReference>
<dbReference type="InterPro" id="IPR011907">
    <property type="entry name" value="RNase_III"/>
</dbReference>
<dbReference type="GO" id="GO:0008033">
    <property type="term" value="P:tRNA processing"/>
    <property type="evidence" value="ECO:0007669"/>
    <property type="project" value="UniProtKB-KW"/>
</dbReference>
<evidence type="ECO:0000256" key="12">
    <source>
        <dbReference type="ARBA" id="ARBA00022801"/>
    </source>
</evidence>
<dbReference type="HAMAP" id="MF_00104">
    <property type="entry name" value="RNase_III"/>
    <property type="match status" value="1"/>
</dbReference>
<dbReference type="FunFam" id="1.10.1520.10:FF:000001">
    <property type="entry name" value="Ribonuclease 3"/>
    <property type="match status" value="1"/>
</dbReference>
<dbReference type="SUPFAM" id="SSF69065">
    <property type="entry name" value="RNase III domain-like"/>
    <property type="match status" value="1"/>
</dbReference>
<dbReference type="GO" id="GO:0010468">
    <property type="term" value="P:regulation of gene expression"/>
    <property type="evidence" value="ECO:0007669"/>
    <property type="project" value="TreeGrafter"/>
</dbReference>
<dbReference type="GO" id="GO:0046872">
    <property type="term" value="F:metal ion binding"/>
    <property type="evidence" value="ECO:0007669"/>
    <property type="project" value="UniProtKB-KW"/>
</dbReference>
<keyword evidence="15" id="KW-0699">rRNA-binding</keyword>
<protein>
    <recommendedName>
        <fullName evidence="15">Ribonuclease 3</fullName>
        <ecNumber evidence="15">3.1.26.3</ecNumber>
    </recommendedName>
    <alternativeName>
        <fullName evidence="15">Ribonuclease III</fullName>
        <shortName evidence="15">RNase III</shortName>
    </alternativeName>
</protein>
<dbReference type="PANTHER" id="PTHR11207:SF0">
    <property type="entry name" value="RIBONUCLEASE 3"/>
    <property type="match status" value="1"/>
</dbReference>
<dbReference type="SMART" id="SM00358">
    <property type="entry name" value="DSRM"/>
    <property type="match status" value="1"/>
</dbReference>
<dbReference type="Pfam" id="PF14622">
    <property type="entry name" value="Ribonucleas_3_3"/>
    <property type="match status" value="1"/>
</dbReference>
<evidence type="ECO:0000256" key="14">
    <source>
        <dbReference type="ARBA" id="ARBA00022884"/>
    </source>
</evidence>
<dbReference type="OrthoDB" id="9805026at2"/>
<dbReference type="Proteomes" id="UP000186819">
    <property type="component" value="Unassembled WGS sequence"/>
</dbReference>
<comment type="subunit">
    <text evidence="4 15">Homodimer.</text>
</comment>
<evidence type="ECO:0000256" key="16">
    <source>
        <dbReference type="SAM" id="MobiDB-lite"/>
    </source>
</evidence>
<sequence>MAANLDRLQRSVGYQFTDRALLEQALTHRSFGLPNNERLEFLGDSILNCVVAIALFERFGELREGEMSRLRASLVCQDGLHGIARELDLGEYLRLGEGELKSGGFRRPSILADALEAMFAAVFLDQGFDAAKTVIDRLYAPLIAAIDPRVAAKDPKTALQEYLQGRKMALPTYTTVKVHGEAHAQEFEVTCEVNALKIRTTGRGASRRAAEQQSAENALAQLRKS</sequence>
<evidence type="ECO:0000256" key="4">
    <source>
        <dbReference type="ARBA" id="ARBA00011738"/>
    </source>
</evidence>
<reference evidence="20" key="1">
    <citation type="submission" date="2017-01" db="EMBL/GenBank/DDBJ databases">
        <authorList>
            <person name="Varghese N."/>
            <person name="Submissions S."/>
        </authorList>
    </citation>
    <scope>NUCLEOTIDE SEQUENCE [LARGE SCALE GENOMIC DNA]</scope>
    <source>
        <strain evidence="20">ATCC 51758</strain>
    </source>
</reference>
<keyword evidence="13 15" id="KW-0460">Magnesium</keyword>
<evidence type="ECO:0000256" key="2">
    <source>
        <dbReference type="ARBA" id="ARBA00004496"/>
    </source>
</evidence>
<feature type="binding site" evidence="15">
    <location>
        <position position="113"/>
    </location>
    <ligand>
        <name>Mg(2+)</name>
        <dbReference type="ChEBI" id="CHEBI:18420"/>
    </ligand>
</feature>
<dbReference type="Gene3D" id="3.30.160.20">
    <property type="match status" value="1"/>
</dbReference>
<evidence type="ECO:0000256" key="11">
    <source>
        <dbReference type="ARBA" id="ARBA00022759"/>
    </source>
</evidence>
<evidence type="ECO:0000256" key="5">
    <source>
        <dbReference type="ARBA" id="ARBA00022490"/>
    </source>
</evidence>
<keyword evidence="20" id="KW-1185">Reference proteome</keyword>
<evidence type="ECO:0000256" key="1">
    <source>
        <dbReference type="ARBA" id="ARBA00000109"/>
    </source>
</evidence>
<dbReference type="EC" id="3.1.26.3" evidence="15"/>
<keyword evidence="10 15" id="KW-0479">Metal-binding</keyword>
<evidence type="ECO:0000259" key="17">
    <source>
        <dbReference type="PROSITE" id="PS50137"/>
    </source>
</evidence>
<keyword evidence="12 15" id="KW-0378">Hydrolase</keyword>
<feature type="binding site" evidence="15">
    <location>
        <position position="116"/>
    </location>
    <ligand>
        <name>Mg(2+)</name>
        <dbReference type="ChEBI" id="CHEBI:18420"/>
    </ligand>
</feature>
<evidence type="ECO:0000256" key="13">
    <source>
        <dbReference type="ARBA" id="ARBA00022842"/>
    </source>
</evidence>
<comment type="catalytic activity">
    <reaction evidence="1 15">
        <text>Endonucleolytic cleavage to 5'-phosphomonoester.</text>
        <dbReference type="EC" id="3.1.26.3"/>
    </reaction>
</comment>
<evidence type="ECO:0000256" key="7">
    <source>
        <dbReference type="ARBA" id="ARBA00022664"/>
    </source>
</evidence>
<dbReference type="InterPro" id="IPR036389">
    <property type="entry name" value="RNase_III_sf"/>
</dbReference>
<dbReference type="PROSITE" id="PS00517">
    <property type="entry name" value="RNASE_3_1"/>
    <property type="match status" value="1"/>
</dbReference>
<accession>A0A1N7BJJ3</accession>
<dbReference type="CDD" id="cd10845">
    <property type="entry name" value="DSRM_RNAse_III_family"/>
    <property type="match status" value="1"/>
</dbReference>
<dbReference type="GO" id="GO:0004525">
    <property type="term" value="F:ribonuclease III activity"/>
    <property type="evidence" value="ECO:0007669"/>
    <property type="project" value="UniProtKB-UniRule"/>
</dbReference>
<dbReference type="NCBIfam" id="TIGR02191">
    <property type="entry name" value="RNaseIII"/>
    <property type="match status" value="1"/>
</dbReference>
<dbReference type="InterPro" id="IPR014720">
    <property type="entry name" value="dsRBD_dom"/>
</dbReference>
<keyword evidence="7 15" id="KW-0507">mRNA processing</keyword>
<dbReference type="EMBL" id="FTMD01000018">
    <property type="protein sequence ID" value="SIR51561.1"/>
    <property type="molecule type" value="Genomic_DNA"/>
</dbReference>
<dbReference type="GO" id="GO:0019843">
    <property type="term" value="F:rRNA binding"/>
    <property type="evidence" value="ECO:0007669"/>
    <property type="project" value="UniProtKB-KW"/>
</dbReference>
<keyword evidence="5 15" id="KW-0963">Cytoplasm</keyword>
<dbReference type="InterPro" id="IPR000999">
    <property type="entry name" value="RNase_III_dom"/>
</dbReference>
<comment type="function">
    <text evidence="15">Digests double-stranded RNA. Involved in the processing of primary rRNA transcript to yield the immediate precursors to the large and small rRNAs (23S and 16S). Processes some mRNAs, and tRNAs when they are encoded in the rRNA operon. Processes pre-crRNA and tracrRNA of type II CRISPR loci if present in the organism.</text>
</comment>
<keyword evidence="6 15" id="KW-0698">rRNA processing</keyword>
<proteinExistence type="inferred from homology"/>
<dbReference type="PROSITE" id="PS50142">
    <property type="entry name" value="RNASE_3_2"/>
    <property type="match status" value="1"/>
</dbReference>
<feature type="binding site" evidence="15">
    <location>
        <position position="40"/>
    </location>
    <ligand>
        <name>Mg(2+)</name>
        <dbReference type="ChEBI" id="CHEBI:18420"/>
    </ligand>
</feature>
<comment type="cofactor">
    <cofactor evidence="15">
        <name>Mg(2+)</name>
        <dbReference type="ChEBI" id="CHEBI:18420"/>
    </cofactor>
</comment>
<evidence type="ECO:0000256" key="9">
    <source>
        <dbReference type="ARBA" id="ARBA00022722"/>
    </source>
</evidence>
<evidence type="ECO:0000256" key="6">
    <source>
        <dbReference type="ARBA" id="ARBA00022552"/>
    </source>
</evidence>
<feature type="domain" description="DRBM" evidence="17">
    <location>
        <begin position="154"/>
        <end position="224"/>
    </location>
</feature>
<evidence type="ECO:0000313" key="20">
    <source>
        <dbReference type="Proteomes" id="UP000186819"/>
    </source>
</evidence>
<keyword evidence="11 15" id="KW-0255">Endonuclease</keyword>
<dbReference type="Pfam" id="PF00035">
    <property type="entry name" value="dsrm"/>
    <property type="match status" value="1"/>
</dbReference>
<evidence type="ECO:0000256" key="15">
    <source>
        <dbReference type="HAMAP-Rule" id="MF_00104"/>
    </source>
</evidence>
<gene>
    <name evidence="15" type="primary">rnc</name>
    <name evidence="19" type="ORF">SAMN05421829_11826</name>
</gene>
<evidence type="ECO:0000256" key="3">
    <source>
        <dbReference type="ARBA" id="ARBA00010183"/>
    </source>
</evidence>
<name>A0A1N7BJJ3_9RHOO</name>
<keyword evidence="8 15" id="KW-0819">tRNA processing</keyword>
<feature type="domain" description="RNase III" evidence="18">
    <location>
        <begin position="5"/>
        <end position="127"/>
    </location>
</feature>
<comment type="similarity">
    <text evidence="3">Belongs to the ribonuclease III family.</text>
</comment>
<dbReference type="FunFam" id="3.30.160.20:FF:000003">
    <property type="entry name" value="Ribonuclease 3"/>
    <property type="match status" value="1"/>
</dbReference>
<feature type="active site" evidence="15">
    <location>
        <position position="116"/>
    </location>
</feature>
<dbReference type="SUPFAM" id="SSF54768">
    <property type="entry name" value="dsRNA-binding domain-like"/>
    <property type="match status" value="1"/>
</dbReference>
<dbReference type="AlphaFoldDB" id="A0A1N7BJJ3"/>
<feature type="region of interest" description="Disordered" evidence="16">
    <location>
        <begin position="203"/>
        <end position="225"/>
    </location>
</feature>
<dbReference type="PANTHER" id="PTHR11207">
    <property type="entry name" value="RIBONUCLEASE III"/>
    <property type="match status" value="1"/>
</dbReference>
<dbReference type="CDD" id="cd00593">
    <property type="entry name" value="RIBOc"/>
    <property type="match status" value="1"/>
</dbReference>
<evidence type="ECO:0000256" key="10">
    <source>
        <dbReference type="ARBA" id="ARBA00022723"/>
    </source>
</evidence>
<feature type="active site" evidence="15">
    <location>
        <position position="44"/>
    </location>
</feature>
<dbReference type="GO" id="GO:0006364">
    <property type="term" value="P:rRNA processing"/>
    <property type="evidence" value="ECO:0007669"/>
    <property type="project" value="UniProtKB-UniRule"/>
</dbReference>
<comment type="subcellular location">
    <subcellularLocation>
        <location evidence="2 15">Cytoplasm</location>
    </subcellularLocation>
</comment>
<dbReference type="PROSITE" id="PS50137">
    <property type="entry name" value="DS_RBD"/>
    <property type="match status" value="1"/>
</dbReference>
<dbReference type="GO" id="GO:0003725">
    <property type="term" value="F:double-stranded RNA binding"/>
    <property type="evidence" value="ECO:0007669"/>
    <property type="project" value="TreeGrafter"/>
</dbReference>
<dbReference type="SMART" id="SM00535">
    <property type="entry name" value="RIBOc"/>
    <property type="match status" value="1"/>
</dbReference>
<evidence type="ECO:0000259" key="18">
    <source>
        <dbReference type="PROSITE" id="PS50142"/>
    </source>
</evidence>
<evidence type="ECO:0000313" key="19">
    <source>
        <dbReference type="EMBL" id="SIR51561.1"/>
    </source>
</evidence>